<gene>
    <name evidence="2" type="ORF">EDB81DRAFT_759425</name>
</gene>
<evidence type="ECO:0000313" key="2">
    <source>
        <dbReference type="EMBL" id="KAH7146130.1"/>
    </source>
</evidence>
<keyword evidence="3" id="KW-1185">Reference proteome</keyword>
<feature type="region of interest" description="Disordered" evidence="1">
    <location>
        <begin position="221"/>
        <end position="250"/>
    </location>
</feature>
<evidence type="ECO:0000313" key="3">
    <source>
        <dbReference type="Proteomes" id="UP000738349"/>
    </source>
</evidence>
<name>A0A9P9J692_9HYPO</name>
<dbReference type="Proteomes" id="UP000738349">
    <property type="component" value="Unassembled WGS sequence"/>
</dbReference>
<organism evidence="2 3">
    <name type="scientific">Dactylonectria macrodidyma</name>
    <dbReference type="NCBI Taxonomy" id="307937"/>
    <lineage>
        <taxon>Eukaryota</taxon>
        <taxon>Fungi</taxon>
        <taxon>Dikarya</taxon>
        <taxon>Ascomycota</taxon>
        <taxon>Pezizomycotina</taxon>
        <taxon>Sordariomycetes</taxon>
        <taxon>Hypocreomycetidae</taxon>
        <taxon>Hypocreales</taxon>
        <taxon>Nectriaceae</taxon>
        <taxon>Dactylonectria</taxon>
    </lineage>
</organism>
<sequence length="283" mass="31269">MDYEILVSLMAEYPADMRWFANPDSKMCLCNSLKSLNVMAERDSPSESRFRERGTSSFFPIASPSAFNFPPPPTSPVNSPQSMARLVVEKSGTHDGREFLDTDRDSVSAGLVLHSFADPVHSRAVQAVNGQHLSDSATLLGIVAMINAEDVNPKEATRTLRRKLTAGPRLFMTTKLMPFTVTGLAVSSSPLTYGKGSCNRESVYSRAPMPNRRLRWREGVLASGSPPMPAQTPQTSDLTQFTPDQAPYESDDVPTRSILLCRNCILKAPHEYPYIQRLLQLMG</sequence>
<accession>A0A9P9J692</accession>
<evidence type="ECO:0000256" key="1">
    <source>
        <dbReference type="SAM" id="MobiDB-lite"/>
    </source>
</evidence>
<comment type="caution">
    <text evidence="2">The sequence shown here is derived from an EMBL/GenBank/DDBJ whole genome shotgun (WGS) entry which is preliminary data.</text>
</comment>
<protein>
    <submittedName>
        <fullName evidence="2">Uncharacterized protein</fullName>
    </submittedName>
</protein>
<feature type="compositionally biased region" description="Polar residues" evidence="1">
    <location>
        <begin position="231"/>
        <end position="243"/>
    </location>
</feature>
<dbReference type="AlphaFoldDB" id="A0A9P9J692"/>
<proteinExistence type="predicted"/>
<reference evidence="2" key="1">
    <citation type="journal article" date="2021" name="Nat. Commun.">
        <title>Genetic determinants of endophytism in the Arabidopsis root mycobiome.</title>
        <authorList>
            <person name="Mesny F."/>
            <person name="Miyauchi S."/>
            <person name="Thiergart T."/>
            <person name="Pickel B."/>
            <person name="Atanasova L."/>
            <person name="Karlsson M."/>
            <person name="Huettel B."/>
            <person name="Barry K.W."/>
            <person name="Haridas S."/>
            <person name="Chen C."/>
            <person name="Bauer D."/>
            <person name="Andreopoulos W."/>
            <person name="Pangilinan J."/>
            <person name="LaButti K."/>
            <person name="Riley R."/>
            <person name="Lipzen A."/>
            <person name="Clum A."/>
            <person name="Drula E."/>
            <person name="Henrissat B."/>
            <person name="Kohler A."/>
            <person name="Grigoriev I.V."/>
            <person name="Martin F.M."/>
            <person name="Hacquard S."/>
        </authorList>
    </citation>
    <scope>NUCLEOTIDE SEQUENCE</scope>
    <source>
        <strain evidence="2">MPI-CAGE-AT-0147</strain>
    </source>
</reference>
<dbReference type="EMBL" id="JAGMUV010000008">
    <property type="protein sequence ID" value="KAH7146130.1"/>
    <property type="molecule type" value="Genomic_DNA"/>
</dbReference>